<evidence type="ECO:0000256" key="1">
    <source>
        <dbReference type="SAM" id="MobiDB-lite"/>
    </source>
</evidence>
<dbReference type="AlphaFoldDB" id="A0A1A7Z161"/>
<gene>
    <name evidence="2" type="primary">Nfu_g_1_024423</name>
</gene>
<organism evidence="2">
    <name type="scientific">Iconisemion striatum</name>
    <dbReference type="NCBI Taxonomy" id="60296"/>
    <lineage>
        <taxon>Eukaryota</taxon>
        <taxon>Metazoa</taxon>
        <taxon>Chordata</taxon>
        <taxon>Craniata</taxon>
        <taxon>Vertebrata</taxon>
        <taxon>Euteleostomi</taxon>
        <taxon>Actinopterygii</taxon>
        <taxon>Neopterygii</taxon>
        <taxon>Teleostei</taxon>
        <taxon>Neoteleostei</taxon>
        <taxon>Acanthomorphata</taxon>
        <taxon>Ovalentaria</taxon>
        <taxon>Atherinomorphae</taxon>
        <taxon>Cyprinodontiformes</taxon>
        <taxon>Nothobranchiidae</taxon>
        <taxon>Iconisemion</taxon>
    </lineage>
</organism>
<feature type="non-terminal residue" evidence="2">
    <location>
        <position position="1"/>
    </location>
</feature>
<feature type="region of interest" description="Disordered" evidence="1">
    <location>
        <begin position="35"/>
        <end position="57"/>
    </location>
</feature>
<evidence type="ECO:0000313" key="2">
    <source>
        <dbReference type="EMBL" id="SBP36096.1"/>
    </source>
</evidence>
<sequence length="57" mass="6541">FGAAKAEKRMIHHTVTQKPKNSVFSQKHLQVCFNPEDPSCPQLEPTRTRSNDSEKNF</sequence>
<accession>A0A1A7Z161</accession>
<proteinExistence type="predicted"/>
<name>A0A1A7Z161_9TELE</name>
<dbReference type="EMBL" id="HADX01013864">
    <property type="protein sequence ID" value="SBP36096.1"/>
    <property type="molecule type" value="Transcribed_RNA"/>
</dbReference>
<reference evidence="2" key="1">
    <citation type="submission" date="2016-05" db="EMBL/GenBank/DDBJ databases">
        <authorList>
            <person name="Lavstsen T."/>
            <person name="Jespersen J.S."/>
        </authorList>
    </citation>
    <scope>NUCLEOTIDE SEQUENCE</scope>
    <source>
        <tissue evidence="2">Brain</tissue>
    </source>
</reference>
<protein>
    <submittedName>
        <fullName evidence="2">Uncharacterized protein</fullName>
    </submittedName>
</protein>
<feature type="compositionally biased region" description="Basic and acidic residues" evidence="1">
    <location>
        <begin position="46"/>
        <end position="57"/>
    </location>
</feature>
<feature type="non-terminal residue" evidence="2">
    <location>
        <position position="57"/>
    </location>
</feature>
<reference evidence="2" key="2">
    <citation type="submission" date="2016-06" db="EMBL/GenBank/DDBJ databases">
        <title>The genome of a short-lived fish provides insights into sex chromosome evolution and the genetic control of aging.</title>
        <authorList>
            <person name="Reichwald K."/>
            <person name="Felder M."/>
            <person name="Petzold A."/>
            <person name="Koch P."/>
            <person name="Groth M."/>
            <person name="Platzer M."/>
        </authorList>
    </citation>
    <scope>NUCLEOTIDE SEQUENCE</scope>
    <source>
        <tissue evidence="2">Brain</tissue>
    </source>
</reference>